<sequence length="156" mass="16229">MTVLAYVTAPAGTDAHRMLGQELVAALESLGVAVALAELPTASLNAAVAQGASPVDASCHFVDARAFTIAQSDLLIAVLDGADPDVLVDIGMAYASGTDCYGLHVADEVVDGLHTRMLDGQLRTIPDLLAHLRVHLRLEADAGHPSVVIADGVRRR</sequence>
<comment type="caution">
    <text evidence="1">The sequence shown here is derived from an EMBL/GenBank/DDBJ whole genome shotgun (WGS) entry which is preliminary data.</text>
</comment>
<dbReference type="RefSeq" id="WP_271312441.1">
    <property type="nucleotide sequence ID" value="NZ_JABXJJ020000059.1"/>
</dbReference>
<proteinExistence type="predicted"/>
<gene>
    <name evidence="1" type="ORF">POF50_032670</name>
</gene>
<reference evidence="1" key="1">
    <citation type="submission" date="2023-05" db="EMBL/GenBank/DDBJ databases">
        <title>Streptantibioticus silvisoli sp. nov., acidotolerant actinomycetes 1 from pine litter.</title>
        <authorList>
            <person name="Swiecimska M."/>
            <person name="Golinska P."/>
            <person name="Sangal V."/>
            <person name="Wachnowicz B."/>
            <person name="Goodfellow M."/>
        </authorList>
    </citation>
    <scope>NUCLEOTIDE SEQUENCE</scope>
    <source>
        <strain evidence="1">SL13</strain>
    </source>
</reference>
<dbReference type="SUPFAM" id="SSF52309">
    <property type="entry name" value="N-(deoxy)ribosyltransferase-like"/>
    <property type="match status" value="1"/>
</dbReference>
<evidence type="ECO:0000313" key="1">
    <source>
        <dbReference type="EMBL" id="MDI5974045.1"/>
    </source>
</evidence>
<dbReference type="Gene3D" id="3.40.50.450">
    <property type="match status" value="1"/>
</dbReference>
<accession>A0AA90HE35</accession>
<protein>
    <submittedName>
        <fullName evidence="1">Nucleoside 2-deoxyribosyltransferase</fullName>
    </submittedName>
</protein>
<dbReference type="EMBL" id="JABXJJ020000059">
    <property type="protein sequence ID" value="MDI5974045.1"/>
    <property type="molecule type" value="Genomic_DNA"/>
</dbReference>
<dbReference type="InterPro" id="IPR007710">
    <property type="entry name" value="Nucleoside_deoxyribTrfase"/>
</dbReference>
<name>A0AA90HE35_9ACTN</name>
<organism evidence="1">
    <name type="scientific">Streptantibioticus silvisoli</name>
    <dbReference type="NCBI Taxonomy" id="2705255"/>
    <lineage>
        <taxon>Bacteria</taxon>
        <taxon>Bacillati</taxon>
        <taxon>Actinomycetota</taxon>
        <taxon>Actinomycetes</taxon>
        <taxon>Kitasatosporales</taxon>
        <taxon>Streptomycetaceae</taxon>
        <taxon>Streptantibioticus</taxon>
    </lineage>
</organism>
<dbReference type="Pfam" id="PF05014">
    <property type="entry name" value="Nuc_deoxyrib_tr"/>
    <property type="match status" value="1"/>
</dbReference>
<dbReference type="AlphaFoldDB" id="A0AA90HE35"/>